<evidence type="ECO:0000313" key="1">
    <source>
        <dbReference type="EMBL" id="GBF96938.1"/>
    </source>
</evidence>
<name>A0A2V0PAQ6_9CHLO</name>
<evidence type="ECO:0000313" key="2">
    <source>
        <dbReference type="Proteomes" id="UP000247498"/>
    </source>
</evidence>
<dbReference type="PANTHER" id="PTHR40036:SF1">
    <property type="entry name" value="MACROCIN O-METHYLTRANSFERASE"/>
    <property type="match status" value="1"/>
</dbReference>
<gene>
    <name evidence="1" type="ORF">Rsub_09018</name>
</gene>
<dbReference type="Proteomes" id="UP000247498">
    <property type="component" value="Unassembled WGS sequence"/>
</dbReference>
<keyword evidence="2" id="KW-1185">Reference proteome</keyword>
<protein>
    <recommendedName>
        <fullName evidence="3">Macrocin O-methyltransferase</fullName>
    </recommendedName>
</protein>
<comment type="caution">
    <text evidence="1">The sequence shown here is derived from an EMBL/GenBank/DDBJ whole genome shotgun (WGS) entry which is preliminary data.</text>
</comment>
<dbReference type="InterPro" id="IPR029063">
    <property type="entry name" value="SAM-dependent_MTases_sf"/>
</dbReference>
<dbReference type="SUPFAM" id="SSF53335">
    <property type="entry name" value="S-adenosyl-L-methionine-dependent methyltransferases"/>
    <property type="match status" value="1"/>
</dbReference>
<dbReference type="InterPro" id="IPR008884">
    <property type="entry name" value="TylF_MeTrfase"/>
</dbReference>
<dbReference type="InParanoid" id="A0A2V0PAQ6"/>
<dbReference type="EMBL" id="BDRX01000089">
    <property type="protein sequence ID" value="GBF96938.1"/>
    <property type="molecule type" value="Genomic_DNA"/>
</dbReference>
<dbReference type="OrthoDB" id="198480at2759"/>
<dbReference type="Pfam" id="PF05711">
    <property type="entry name" value="TylF"/>
    <property type="match status" value="1"/>
</dbReference>
<accession>A0A2V0PAQ6</accession>
<dbReference type="Gene3D" id="3.40.50.150">
    <property type="entry name" value="Vaccinia Virus protein VP39"/>
    <property type="match status" value="1"/>
</dbReference>
<dbReference type="AlphaFoldDB" id="A0A2V0PAQ6"/>
<evidence type="ECO:0008006" key="3">
    <source>
        <dbReference type="Google" id="ProtNLM"/>
    </source>
</evidence>
<proteinExistence type="predicted"/>
<sequence>MAARGQTVPVWQLAAAALAGALLAALLSAASRAAPRDGAPRFVAQPVGAPLAEPYLWLMRMALTGSLTDEAGRCNPGAGGNGCLLDKLLPYEPELRERGNDWPPFGHTMIGHLRLRNIETLLREAVAGGVPGAFAELGVWRGGACVYARAVLNVLGEVDRPVLAFDAFDAIARKTDGYARYGLQGADFIATDQATVTHNFEKYFGALPPSVRFHPGFFNESTKAFREGAPRGTRIAVLRVDGNFYDSYQDVMYNLYEFVPVGGYVIFDDILGFPDVQRFWSDFKADQGLVEELVQIDDFSTWFKKVRDVKIDFSKKRSGA</sequence>
<reference evidence="1 2" key="1">
    <citation type="journal article" date="2018" name="Sci. Rep.">
        <title>Raphidocelis subcapitata (=Pseudokirchneriella subcapitata) provides an insight into genome evolution and environmental adaptations in the Sphaeropleales.</title>
        <authorList>
            <person name="Suzuki S."/>
            <person name="Yamaguchi H."/>
            <person name="Nakajima N."/>
            <person name="Kawachi M."/>
        </authorList>
    </citation>
    <scope>NUCLEOTIDE SEQUENCE [LARGE SCALE GENOMIC DNA]</scope>
    <source>
        <strain evidence="1 2">NIES-35</strain>
    </source>
</reference>
<dbReference type="PANTHER" id="PTHR40036">
    <property type="entry name" value="MACROCIN O-METHYLTRANSFERASE"/>
    <property type="match status" value="1"/>
</dbReference>
<organism evidence="1 2">
    <name type="scientific">Raphidocelis subcapitata</name>
    <dbReference type="NCBI Taxonomy" id="307507"/>
    <lineage>
        <taxon>Eukaryota</taxon>
        <taxon>Viridiplantae</taxon>
        <taxon>Chlorophyta</taxon>
        <taxon>core chlorophytes</taxon>
        <taxon>Chlorophyceae</taxon>
        <taxon>CS clade</taxon>
        <taxon>Sphaeropleales</taxon>
        <taxon>Selenastraceae</taxon>
        <taxon>Raphidocelis</taxon>
    </lineage>
</organism>